<proteinExistence type="inferred from homology"/>
<dbReference type="SUPFAM" id="SSF48726">
    <property type="entry name" value="Immunoglobulin"/>
    <property type="match status" value="2"/>
</dbReference>
<dbReference type="GO" id="GO:0005030">
    <property type="term" value="F:neurotrophin receptor activity"/>
    <property type="evidence" value="ECO:0007669"/>
    <property type="project" value="TreeGrafter"/>
</dbReference>
<evidence type="ECO:0000256" key="21">
    <source>
        <dbReference type="PROSITE-ProRule" id="PRU10141"/>
    </source>
</evidence>
<dbReference type="FunFam" id="1.10.510.10:FF:000034">
    <property type="entry name" value="Tyrosine-protein kinase receptor"/>
    <property type="match status" value="1"/>
</dbReference>
<dbReference type="SUPFAM" id="SSF56112">
    <property type="entry name" value="Protein kinase-like (PK-like)"/>
    <property type="match status" value="1"/>
</dbReference>
<evidence type="ECO:0000259" key="26">
    <source>
        <dbReference type="PROSITE" id="PS50835"/>
    </source>
</evidence>
<evidence type="ECO:0000256" key="15">
    <source>
        <dbReference type="ARBA" id="ARBA00023137"/>
    </source>
</evidence>
<keyword evidence="11 21" id="KW-0067">ATP-binding</keyword>
<dbReference type="InterPro" id="IPR013783">
    <property type="entry name" value="Ig-like_fold"/>
</dbReference>
<keyword evidence="6" id="KW-0732">Signal</keyword>
<dbReference type="PROSITE" id="PS00109">
    <property type="entry name" value="PROTEIN_KINASE_TYR"/>
    <property type="match status" value="1"/>
</dbReference>
<evidence type="ECO:0000256" key="17">
    <source>
        <dbReference type="ARBA" id="ARBA00023170"/>
    </source>
</evidence>
<keyword evidence="15" id="KW-0829">Tyrosine-protein kinase</keyword>
<evidence type="ECO:0000256" key="8">
    <source>
        <dbReference type="ARBA" id="ARBA00022741"/>
    </source>
</evidence>
<dbReference type="InterPro" id="IPR017441">
    <property type="entry name" value="Protein_kinase_ATP_BS"/>
</dbReference>
<evidence type="ECO:0000256" key="13">
    <source>
        <dbReference type="ARBA" id="ARBA00022989"/>
    </source>
</evidence>
<evidence type="ECO:0000256" key="16">
    <source>
        <dbReference type="ARBA" id="ARBA00023157"/>
    </source>
</evidence>
<comment type="subcellular location">
    <subcellularLocation>
        <location evidence="1">Membrane</location>
        <topology evidence="1">Single-pass membrane protein</topology>
    </subcellularLocation>
</comment>
<dbReference type="InterPro" id="IPR000719">
    <property type="entry name" value="Prot_kinase_dom"/>
</dbReference>
<dbReference type="PROSITE" id="PS00239">
    <property type="entry name" value="RECEPTOR_TYR_KIN_II"/>
    <property type="match status" value="1"/>
</dbReference>
<dbReference type="Gene3D" id="3.80.10.10">
    <property type="entry name" value="Ribonuclease Inhibitor"/>
    <property type="match status" value="1"/>
</dbReference>
<accession>A0A9D4P3I1</accession>
<dbReference type="InterPro" id="IPR002011">
    <property type="entry name" value="Tyr_kinase_rcpt_2_CS"/>
</dbReference>
<dbReference type="GO" id="GO:0030424">
    <property type="term" value="C:axon"/>
    <property type="evidence" value="ECO:0007669"/>
    <property type="project" value="TreeGrafter"/>
</dbReference>
<gene>
    <name evidence="27" type="ORF">HUG17_9934</name>
</gene>
<dbReference type="PROSITE" id="PS50011">
    <property type="entry name" value="PROTEIN_KINASE_DOM"/>
    <property type="match status" value="1"/>
</dbReference>
<keyword evidence="5 22" id="KW-0812">Transmembrane</keyword>
<keyword evidence="13 24" id="KW-1133">Transmembrane helix</keyword>
<sequence length="1026" mass="118257">MNVNFEMFCIVFDDFHIEQIDNKKKSLPSNRVDICQRCWCHKDHELDCRFRNDQQSQIDSIPAFNDSKDLMKIIDIIASNQPYLRHLDRVQLLPYVNIEKLIIDNSGLEIIDVDTFIGNFHLKEISLKNNKLRTITWRHFDGLNLFDLSLENNPFECDCPISKWIEQLVNDNKHNILGPYWMNITCLWPNELEQKPQILANLSLDTCTFPTIKTEPDIVEINENESTILTCTATGLPLPIIAWNTTAMDSNYTLMDVESDETTIDGTLKLYTVKQMLRINDAHVDDNDYLVCEAENSAGKVFAKISVNVHSAPKIVIMKLQRKFYINIVFRIKGIPYAKTTWYKNGKPLEMSEDFHEYQIDHRAFIDGHLEIRKQTQANNGEYTLIATNEFGTVKRSINVTFNQATTFPAMPPFINRQQNDNKNNPPIISVMPKMPSDISESDSFDIITSNGNDGHDGSSGDNDYDDDDDNNSNHNNNNNGIFNFSTNFILSSLLIISIIVIFVTSLMFRGQIGCKKKPMHRSWESAIDINHNQKLHEQSFPLSLLTTLPNWLNRKLRLIRARRTNNRHRTSTRIPHTRAMMYYNKGRNGGQIQQIDTMNSNHTNIINWSTDSSSSNNNNNNVILPKKTSYRPENDPIAIMISNKQVNRSLVENFVQNQNYFSEAQQLLKNSAIYHISTEKINFIRELGEGAFGRVFLGTVDYLTADEPTTMVAIKMLKETQANCTDLLDEFSREAEFLANLIHPNIVTFYGISMDGPTLMMLFEYMEYGDLNNFLRERDPFHSNLIGNNNNNNNNNDDNETKPLVNSFSANNRREMRPLELTDLLYIATQIAAGMEYLATQHFVHRDLATRNCLVGVGLITKIGDFGMSRDVYATDYYRVGRDVLLPIRWMSPESIMYRKYTVESDCWSFGILLWEVLTHGKQPWYEFTNLEVIQNVTRGKLLSPPDNCPLELYKIMLECWRFKPTERASISSVHKILRTLLERYKTMDPCNIPMVNPDVPIIMAPPTVPLMANKIRNGIYDFIQ</sequence>
<dbReference type="Proteomes" id="UP000828236">
    <property type="component" value="Unassembled WGS sequence"/>
</dbReference>
<dbReference type="InterPro" id="IPR032675">
    <property type="entry name" value="LRR_dom_sf"/>
</dbReference>
<dbReference type="Pfam" id="PF07679">
    <property type="entry name" value="I-set"/>
    <property type="match status" value="2"/>
</dbReference>
<dbReference type="InterPro" id="IPR003599">
    <property type="entry name" value="Ig_sub"/>
</dbReference>
<evidence type="ECO:0000256" key="14">
    <source>
        <dbReference type="ARBA" id="ARBA00023136"/>
    </source>
</evidence>
<evidence type="ECO:0000256" key="12">
    <source>
        <dbReference type="ARBA" id="ARBA00022902"/>
    </source>
</evidence>
<dbReference type="GO" id="GO:0043235">
    <property type="term" value="C:receptor complex"/>
    <property type="evidence" value="ECO:0007669"/>
    <property type="project" value="TreeGrafter"/>
</dbReference>
<evidence type="ECO:0000256" key="22">
    <source>
        <dbReference type="RuleBase" id="RU000312"/>
    </source>
</evidence>
<keyword evidence="19" id="KW-0393">Immunoglobulin domain</keyword>
<feature type="domain" description="Ig-like" evidence="26">
    <location>
        <begin position="210"/>
        <end position="308"/>
    </location>
</feature>
<keyword evidence="22" id="KW-0597">Phosphoprotein</keyword>
<evidence type="ECO:0000256" key="23">
    <source>
        <dbReference type="SAM" id="MobiDB-lite"/>
    </source>
</evidence>
<dbReference type="InterPro" id="IPR011009">
    <property type="entry name" value="Kinase-like_dom_sf"/>
</dbReference>
<evidence type="ECO:0000256" key="19">
    <source>
        <dbReference type="ARBA" id="ARBA00023319"/>
    </source>
</evidence>
<dbReference type="GO" id="GO:0043121">
    <property type="term" value="F:neurotrophin binding"/>
    <property type="evidence" value="ECO:0007669"/>
    <property type="project" value="TreeGrafter"/>
</dbReference>
<evidence type="ECO:0000256" key="24">
    <source>
        <dbReference type="SAM" id="Phobius"/>
    </source>
</evidence>
<dbReference type="Gene3D" id="2.60.40.10">
    <property type="entry name" value="Immunoglobulins"/>
    <property type="match status" value="2"/>
</dbReference>
<keyword evidence="9" id="KW-0418">Kinase</keyword>
<dbReference type="InterPro" id="IPR020635">
    <property type="entry name" value="Tyr_kinase_cat_dom"/>
</dbReference>
<comment type="similarity">
    <text evidence="22">Belongs to the protein kinase superfamily. Tyr protein kinase family. Insulin receptor subfamily.</text>
</comment>
<keyword evidence="8 21" id="KW-0547">Nucleotide-binding</keyword>
<organism evidence="27">
    <name type="scientific">Dermatophagoides farinae</name>
    <name type="common">American house dust mite</name>
    <dbReference type="NCBI Taxonomy" id="6954"/>
    <lineage>
        <taxon>Eukaryota</taxon>
        <taxon>Metazoa</taxon>
        <taxon>Ecdysozoa</taxon>
        <taxon>Arthropoda</taxon>
        <taxon>Chelicerata</taxon>
        <taxon>Arachnida</taxon>
        <taxon>Acari</taxon>
        <taxon>Acariformes</taxon>
        <taxon>Sarcoptiformes</taxon>
        <taxon>Astigmata</taxon>
        <taxon>Psoroptidia</taxon>
        <taxon>Analgoidea</taxon>
        <taxon>Pyroglyphidae</taxon>
        <taxon>Dermatophagoidinae</taxon>
        <taxon>Dermatophagoides</taxon>
    </lineage>
</organism>
<evidence type="ECO:0000256" key="1">
    <source>
        <dbReference type="ARBA" id="ARBA00004167"/>
    </source>
</evidence>
<dbReference type="Pfam" id="PF13855">
    <property type="entry name" value="LRR_8"/>
    <property type="match status" value="1"/>
</dbReference>
<dbReference type="InterPro" id="IPR013098">
    <property type="entry name" value="Ig_I-set"/>
</dbReference>
<dbReference type="PROSITE" id="PS50835">
    <property type="entry name" value="IG_LIKE"/>
    <property type="match status" value="1"/>
</dbReference>
<dbReference type="PANTHER" id="PTHR24416">
    <property type="entry name" value="TYROSINE-PROTEIN KINASE RECEPTOR"/>
    <property type="match status" value="1"/>
</dbReference>
<evidence type="ECO:0000256" key="10">
    <source>
        <dbReference type="ARBA" id="ARBA00022782"/>
    </source>
</evidence>
<evidence type="ECO:0000313" key="27">
    <source>
        <dbReference type="EMBL" id="KAH7643243.1"/>
    </source>
</evidence>
<keyword evidence="17 22" id="KW-0675">Receptor</keyword>
<dbReference type="InterPro" id="IPR007110">
    <property type="entry name" value="Ig-like_dom"/>
</dbReference>
<dbReference type="InterPro" id="IPR008266">
    <property type="entry name" value="Tyr_kinase_AS"/>
</dbReference>
<dbReference type="AlphaFoldDB" id="A0A9D4P3I1"/>
<dbReference type="GO" id="GO:0005524">
    <property type="term" value="F:ATP binding"/>
    <property type="evidence" value="ECO:0007669"/>
    <property type="project" value="UniProtKB-UniRule"/>
</dbReference>
<evidence type="ECO:0000256" key="18">
    <source>
        <dbReference type="ARBA" id="ARBA00023180"/>
    </source>
</evidence>
<feature type="transmembrane region" description="Helical" evidence="24">
    <location>
        <begin position="489"/>
        <end position="509"/>
    </location>
</feature>
<dbReference type="GO" id="GO:0051897">
    <property type="term" value="P:positive regulation of phosphatidylinositol 3-kinase/protein kinase B signal transduction"/>
    <property type="evidence" value="ECO:0007669"/>
    <property type="project" value="TreeGrafter"/>
</dbReference>
<evidence type="ECO:0000256" key="2">
    <source>
        <dbReference type="ARBA" id="ARBA00022473"/>
    </source>
</evidence>
<keyword evidence="18" id="KW-0325">Glycoprotein</keyword>
<dbReference type="EC" id="2.7.10.1" evidence="22"/>
<feature type="compositionally biased region" description="Polar residues" evidence="23">
    <location>
        <begin position="416"/>
        <end position="427"/>
    </location>
</feature>
<keyword evidence="3" id="KW-0433">Leucine-rich repeat</keyword>
<dbReference type="Pfam" id="PF07714">
    <property type="entry name" value="PK_Tyr_Ser-Thr"/>
    <property type="match status" value="1"/>
</dbReference>
<name>A0A9D4P3I1_DERFA</name>
<dbReference type="SUPFAM" id="SSF52058">
    <property type="entry name" value="L domain-like"/>
    <property type="match status" value="1"/>
</dbReference>
<dbReference type="GO" id="GO:0007399">
    <property type="term" value="P:nervous system development"/>
    <property type="evidence" value="ECO:0007669"/>
    <property type="project" value="UniProtKB-KW"/>
</dbReference>
<dbReference type="PRINTS" id="PR00109">
    <property type="entry name" value="TYRKINASE"/>
</dbReference>
<keyword evidence="10" id="KW-0221">Differentiation</keyword>
<dbReference type="InterPro" id="IPR001245">
    <property type="entry name" value="Ser-Thr/Tyr_kinase_cat_dom"/>
</dbReference>
<evidence type="ECO:0000256" key="7">
    <source>
        <dbReference type="ARBA" id="ARBA00022737"/>
    </source>
</evidence>
<evidence type="ECO:0000256" key="6">
    <source>
        <dbReference type="ARBA" id="ARBA00022729"/>
    </source>
</evidence>
<dbReference type="GO" id="GO:0030154">
    <property type="term" value="P:cell differentiation"/>
    <property type="evidence" value="ECO:0007669"/>
    <property type="project" value="UniProtKB-KW"/>
</dbReference>
<dbReference type="InterPro" id="IPR050122">
    <property type="entry name" value="RTK"/>
</dbReference>
<dbReference type="GO" id="GO:0005886">
    <property type="term" value="C:plasma membrane"/>
    <property type="evidence" value="ECO:0007669"/>
    <property type="project" value="TreeGrafter"/>
</dbReference>
<dbReference type="PANTHER" id="PTHR24416:SF614">
    <property type="entry name" value="PROTEIN KINASE DOMAIN-CONTAINING PROTEIN"/>
    <property type="match status" value="1"/>
</dbReference>
<keyword evidence="4" id="KW-0808">Transferase</keyword>
<dbReference type="GO" id="GO:0010976">
    <property type="term" value="P:positive regulation of neuron projection development"/>
    <property type="evidence" value="ECO:0007669"/>
    <property type="project" value="TreeGrafter"/>
</dbReference>
<dbReference type="InterPro" id="IPR036179">
    <property type="entry name" value="Ig-like_dom_sf"/>
</dbReference>
<comment type="catalytic activity">
    <reaction evidence="20 22">
        <text>L-tyrosyl-[protein] + ATP = O-phospho-L-tyrosyl-[protein] + ADP + H(+)</text>
        <dbReference type="Rhea" id="RHEA:10596"/>
        <dbReference type="Rhea" id="RHEA-COMP:10136"/>
        <dbReference type="Rhea" id="RHEA-COMP:20101"/>
        <dbReference type="ChEBI" id="CHEBI:15378"/>
        <dbReference type="ChEBI" id="CHEBI:30616"/>
        <dbReference type="ChEBI" id="CHEBI:46858"/>
        <dbReference type="ChEBI" id="CHEBI:61978"/>
        <dbReference type="ChEBI" id="CHEBI:456216"/>
        <dbReference type="EC" id="2.7.10.1"/>
    </reaction>
</comment>
<evidence type="ECO:0000256" key="4">
    <source>
        <dbReference type="ARBA" id="ARBA00022679"/>
    </source>
</evidence>
<keyword evidence="16" id="KW-1015">Disulfide bond</keyword>
<keyword evidence="14 24" id="KW-0472">Membrane</keyword>
<evidence type="ECO:0000256" key="5">
    <source>
        <dbReference type="ARBA" id="ARBA00022692"/>
    </source>
</evidence>
<dbReference type="EMBL" id="SDOV01000003">
    <property type="protein sequence ID" value="KAH7643243.1"/>
    <property type="molecule type" value="Genomic_DNA"/>
</dbReference>
<evidence type="ECO:0000259" key="25">
    <source>
        <dbReference type="PROSITE" id="PS50011"/>
    </source>
</evidence>
<keyword evidence="2" id="KW-0217">Developmental protein</keyword>
<dbReference type="InterPro" id="IPR001611">
    <property type="entry name" value="Leu-rich_rpt"/>
</dbReference>
<dbReference type="Gene3D" id="1.10.510.10">
    <property type="entry name" value="Transferase(Phosphotransferase) domain 1"/>
    <property type="match status" value="1"/>
</dbReference>
<feature type="region of interest" description="Disordered" evidence="23">
    <location>
        <begin position="414"/>
        <end position="473"/>
    </location>
</feature>
<evidence type="ECO:0000256" key="9">
    <source>
        <dbReference type="ARBA" id="ARBA00022777"/>
    </source>
</evidence>
<evidence type="ECO:0000256" key="3">
    <source>
        <dbReference type="ARBA" id="ARBA00022614"/>
    </source>
</evidence>
<dbReference type="GO" id="GO:0007169">
    <property type="term" value="P:cell surface receptor protein tyrosine kinase signaling pathway"/>
    <property type="evidence" value="ECO:0007669"/>
    <property type="project" value="InterPro"/>
</dbReference>
<dbReference type="Gene3D" id="3.30.200.20">
    <property type="entry name" value="Phosphorylase Kinase, domain 1"/>
    <property type="match status" value="1"/>
</dbReference>
<reference evidence="27" key="2">
    <citation type="journal article" date="2021" name="World Allergy Organ. J.">
        <title>Chromosome-level assembly of Dermatophagoides farinae genome and transcriptome reveals two novel allergens Der f 37 and Der f 39.</title>
        <authorList>
            <person name="Chen J."/>
            <person name="Cai Z."/>
            <person name="Fan D."/>
            <person name="Hu J."/>
            <person name="Hou Y."/>
            <person name="He Y."/>
            <person name="Zhang Z."/>
            <person name="Zhao Z."/>
            <person name="Gao P."/>
            <person name="Hu W."/>
            <person name="Sun J."/>
            <person name="Li J."/>
            <person name="Ji K."/>
        </authorList>
    </citation>
    <scope>NUCLEOTIDE SEQUENCE</scope>
    <source>
        <strain evidence="27">JKM2019</strain>
    </source>
</reference>
<keyword evidence="12" id="KW-0524">Neurogenesis</keyword>
<dbReference type="SMART" id="SM00409">
    <property type="entry name" value="IG"/>
    <property type="match status" value="2"/>
</dbReference>
<comment type="caution">
    <text evidence="27">The sequence shown here is derived from an EMBL/GenBank/DDBJ whole genome shotgun (WGS) entry which is preliminary data.</text>
</comment>
<dbReference type="SMART" id="SM00219">
    <property type="entry name" value="TyrKc"/>
    <property type="match status" value="1"/>
</dbReference>
<dbReference type="GO" id="GO:0004714">
    <property type="term" value="F:transmembrane receptor protein tyrosine kinase activity"/>
    <property type="evidence" value="ECO:0007669"/>
    <property type="project" value="UniProtKB-EC"/>
</dbReference>
<keyword evidence="7" id="KW-0677">Repeat</keyword>
<feature type="binding site" evidence="21">
    <location>
        <position position="716"/>
    </location>
    <ligand>
        <name>ATP</name>
        <dbReference type="ChEBI" id="CHEBI:30616"/>
    </ligand>
</feature>
<dbReference type="GO" id="GO:1990090">
    <property type="term" value="P:cellular response to nerve growth factor stimulus"/>
    <property type="evidence" value="ECO:0007669"/>
    <property type="project" value="TreeGrafter"/>
</dbReference>
<reference evidence="27" key="1">
    <citation type="submission" date="2020-06" db="EMBL/GenBank/DDBJ databases">
        <authorList>
            <person name="Ji K."/>
            <person name="Li J."/>
        </authorList>
    </citation>
    <scope>NUCLEOTIDE SEQUENCE</scope>
    <source>
        <strain evidence="27">JKM2019</strain>
        <tissue evidence="27">Whole body</tissue>
    </source>
</reference>
<dbReference type="PROSITE" id="PS00107">
    <property type="entry name" value="PROTEIN_KINASE_ATP"/>
    <property type="match status" value="1"/>
</dbReference>
<evidence type="ECO:0000256" key="11">
    <source>
        <dbReference type="ARBA" id="ARBA00022840"/>
    </source>
</evidence>
<protein>
    <recommendedName>
        <fullName evidence="22">Tyrosine-protein kinase receptor</fullName>
        <ecNumber evidence="22">2.7.10.1</ecNumber>
    </recommendedName>
</protein>
<evidence type="ECO:0000256" key="20">
    <source>
        <dbReference type="ARBA" id="ARBA00051243"/>
    </source>
</evidence>
<feature type="domain" description="Protein kinase" evidence="25">
    <location>
        <begin position="682"/>
        <end position="979"/>
    </location>
</feature>